<dbReference type="EMBL" id="JAAVLR010000001">
    <property type="protein sequence ID" value="NKC28335.1"/>
    <property type="molecule type" value="Genomic_DNA"/>
</dbReference>
<evidence type="ECO:0000313" key="1">
    <source>
        <dbReference type="EMBL" id="NKC28335.1"/>
    </source>
</evidence>
<evidence type="ECO:0000313" key="2">
    <source>
        <dbReference type="Proteomes" id="UP000568486"/>
    </source>
</evidence>
<comment type="caution">
    <text evidence="1">The sequence shown here is derived from an EMBL/GenBank/DDBJ whole genome shotgun (WGS) entry which is preliminary data.</text>
</comment>
<dbReference type="Pfam" id="PF14307">
    <property type="entry name" value="Glyco_tran_WbsX"/>
    <property type="match status" value="1"/>
</dbReference>
<accession>A0ABX1DVQ4</accession>
<dbReference type="InterPro" id="IPR032719">
    <property type="entry name" value="WbsX"/>
</dbReference>
<gene>
    <name evidence="1" type="ORF">HED52_10260</name>
</gene>
<organism evidence="1 2">
    <name type="scientific">Brucella ciceri</name>
    <dbReference type="NCBI Taxonomy" id="391287"/>
    <lineage>
        <taxon>Bacteria</taxon>
        <taxon>Pseudomonadati</taxon>
        <taxon>Pseudomonadota</taxon>
        <taxon>Alphaproteobacteria</taxon>
        <taxon>Hyphomicrobiales</taxon>
        <taxon>Brucellaceae</taxon>
        <taxon>Brucella/Ochrobactrum group</taxon>
        <taxon>Brucella</taxon>
    </lineage>
</organism>
<dbReference type="InterPro" id="IPR007739">
    <property type="entry name" value="RgpF"/>
</dbReference>
<dbReference type="Proteomes" id="UP000568486">
    <property type="component" value="Unassembled WGS sequence"/>
</dbReference>
<reference evidence="1 2" key="1">
    <citation type="submission" date="2020-03" db="EMBL/GenBank/DDBJ databases">
        <title>Whole genome sequencing of clinical and environmental type strains of Ochrobactrum.</title>
        <authorList>
            <person name="Dharne M."/>
        </authorList>
    </citation>
    <scope>NUCLEOTIDE SEQUENCE [LARGE SCALE GENOMIC DNA]</scope>
    <source>
        <strain evidence="1 2">DSM 22292</strain>
    </source>
</reference>
<dbReference type="PANTHER" id="PTHR41244">
    <property type="entry name" value="RHAMNAN SYNTHESIS F"/>
    <property type="match status" value="1"/>
</dbReference>
<dbReference type="PANTHER" id="PTHR41244:SF1">
    <property type="entry name" value="GLYCOSYLTRANSFERASE"/>
    <property type="match status" value="1"/>
</dbReference>
<keyword evidence="2" id="KW-1185">Reference proteome</keyword>
<name>A0ABX1DVQ4_9HYPH</name>
<dbReference type="Pfam" id="PF05045">
    <property type="entry name" value="RgpF"/>
    <property type="match status" value="1"/>
</dbReference>
<sequence>MVFSDIRYTFREKDDDTQTVDQIFELLQNRAKVIVPQELTHIIRDPKGWSENFELARKIVERYTDYSIDKNMVVDFPEGSMFWARGNALSEFLTLPLTVNDFPLEPIASDGTIAHALERLILLFADRAEGEIFRLYQSDSIKDYRYYEKQEDFSSDTKSSDVKILSYYLPQFHPTPENDEWHGKGFTEWTKVRATNPLLKAIINNTFHIVIPDIICSIAPA</sequence>
<dbReference type="Gene3D" id="3.20.20.80">
    <property type="entry name" value="Glycosidases"/>
    <property type="match status" value="1"/>
</dbReference>
<protein>
    <submittedName>
        <fullName evidence="1">Uncharacterized protein</fullName>
    </submittedName>
</protein>
<proteinExistence type="predicted"/>